<keyword evidence="4" id="KW-0408">Iron</keyword>
<comment type="subcellular location">
    <subcellularLocation>
        <location evidence="4">Nucleus</location>
    </subcellularLocation>
</comment>
<feature type="domain" description="DNA polymerase epsilon catalytic subunit A C-terminal" evidence="5">
    <location>
        <begin position="42"/>
        <end position="273"/>
    </location>
</feature>
<dbReference type="Pfam" id="PF08490">
    <property type="entry name" value="DUF1744"/>
    <property type="match status" value="1"/>
</dbReference>
<dbReference type="EC" id="2.7.7.7" evidence="4"/>
<evidence type="ECO:0000256" key="4">
    <source>
        <dbReference type="RuleBase" id="RU365029"/>
    </source>
</evidence>
<keyword evidence="4" id="KW-0479">Metal-binding</keyword>
<keyword evidence="7" id="KW-1185">Reference proteome</keyword>
<keyword evidence="4" id="KW-0863">Zinc-finger</keyword>
<evidence type="ECO:0000256" key="2">
    <source>
        <dbReference type="ARBA" id="ARBA00022695"/>
    </source>
</evidence>
<comment type="catalytic activity">
    <reaction evidence="4">
        <text>DNA(n) + a 2'-deoxyribonucleoside 5'-triphosphate = DNA(n+1) + diphosphate</text>
        <dbReference type="Rhea" id="RHEA:22508"/>
        <dbReference type="Rhea" id="RHEA-COMP:17339"/>
        <dbReference type="Rhea" id="RHEA-COMP:17340"/>
        <dbReference type="ChEBI" id="CHEBI:33019"/>
        <dbReference type="ChEBI" id="CHEBI:61560"/>
        <dbReference type="ChEBI" id="CHEBI:173112"/>
        <dbReference type="EC" id="2.7.7.7"/>
    </reaction>
</comment>
<name>A0ABD2MBE3_9BILA</name>
<comment type="function">
    <text evidence="4">DNA polymerase II participates in chromosomal DNA replication.</text>
</comment>
<dbReference type="InterPro" id="IPR029703">
    <property type="entry name" value="POL2"/>
</dbReference>
<accession>A0ABD2MBE3</accession>
<dbReference type="GO" id="GO:0003887">
    <property type="term" value="F:DNA-directed DNA polymerase activity"/>
    <property type="evidence" value="ECO:0007669"/>
    <property type="project" value="UniProtKB-KW"/>
</dbReference>
<dbReference type="PANTHER" id="PTHR10670">
    <property type="entry name" value="DNA POLYMERASE EPSILON CATALYTIC SUBUNIT A"/>
    <property type="match status" value="1"/>
</dbReference>
<evidence type="ECO:0000256" key="1">
    <source>
        <dbReference type="ARBA" id="ARBA00022679"/>
    </source>
</evidence>
<dbReference type="Gene3D" id="1.10.132.60">
    <property type="entry name" value="DNA polymerase family B, C-terminal domain"/>
    <property type="match status" value="1"/>
</dbReference>
<keyword evidence="4" id="KW-0238">DNA-binding</keyword>
<dbReference type="GO" id="GO:0008270">
    <property type="term" value="F:zinc ion binding"/>
    <property type="evidence" value="ECO:0007669"/>
    <property type="project" value="UniProtKB-KW"/>
</dbReference>
<organism evidence="6 7">
    <name type="scientific">Heterodera trifolii</name>
    <dbReference type="NCBI Taxonomy" id="157864"/>
    <lineage>
        <taxon>Eukaryota</taxon>
        <taxon>Metazoa</taxon>
        <taxon>Ecdysozoa</taxon>
        <taxon>Nematoda</taxon>
        <taxon>Chromadorea</taxon>
        <taxon>Rhabditida</taxon>
        <taxon>Tylenchina</taxon>
        <taxon>Tylenchomorpha</taxon>
        <taxon>Tylenchoidea</taxon>
        <taxon>Heteroderidae</taxon>
        <taxon>Heteroderinae</taxon>
        <taxon>Heterodera</taxon>
    </lineage>
</organism>
<evidence type="ECO:0000313" key="6">
    <source>
        <dbReference type="EMBL" id="KAL3124847.1"/>
    </source>
</evidence>
<dbReference type="InterPro" id="IPR042087">
    <property type="entry name" value="DNA_pol_B_thumb"/>
</dbReference>
<sequence>MATGECTVSSENSIFLSYAVFNFDRTLAELKGFEVKRRGEMSIIKFFQTEVFKRFLEGATLQEIYENGQTLSRRELFDLIGESKNMSKKLEEYGEQKSTSISTAKRLAKFLGADIVRSKGSLACNFVISRFPLGDPISVFLEQSTGPSMYSEIHVGNLHADVPSLALDVAFARALHAKNHLLWASPSAVPDFGGKELEDWRLANEWESAAFTEARPFVFNKETFEANFVTAELSLGAVAVTALLKSANISEAEGTSEQTGFAATARAAIKKQY</sequence>
<dbReference type="EMBL" id="JBICBT010000060">
    <property type="protein sequence ID" value="KAL3124847.1"/>
    <property type="molecule type" value="Genomic_DNA"/>
</dbReference>
<dbReference type="InterPro" id="IPR055191">
    <property type="entry name" value="POL2_thumb"/>
</dbReference>
<dbReference type="InterPro" id="IPR013697">
    <property type="entry name" value="DNA_pol_e_suA_C"/>
</dbReference>
<dbReference type="PANTHER" id="PTHR10670:SF0">
    <property type="entry name" value="DNA POLYMERASE EPSILON CATALYTIC SUBUNIT A"/>
    <property type="match status" value="1"/>
</dbReference>
<keyword evidence="4" id="KW-0235">DNA replication</keyword>
<dbReference type="SMART" id="SM01159">
    <property type="entry name" value="DUF1744"/>
    <property type="match status" value="1"/>
</dbReference>
<dbReference type="Proteomes" id="UP001620626">
    <property type="component" value="Unassembled WGS sequence"/>
</dbReference>
<keyword evidence="4" id="KW-0539">Nucleus</keyword>
<keyword evidence="3 4" id="KW-0239">DNA-directed DNA polymerase</keyword>
<comment type="cofactor">
    <cofactor evidence="4">
        <name>[4Fe-4S] cluster</name>
        <dbReference type="ChEBI" id="CHEBI:49883"/>
    </cofactor>
</comment>
<evidence type="ECO:0000256" key="3">
    <source>
        <dbReference type="ARBA" id="ARBA00022932"/>
    </source>
</evidence>
<dbReference type="SUPFAM" id="SSF56672">
    <property type="entry name" value="DNA/RNA polymerases"/>
    <property type="match status" value="1"/>
</dbReference>
<dbReference type="GO" id="GO:0051539">
    <property type="term" value="F:4 iron, 4 sulfur cluster binding"/>
    <property type="evidence" value="ECO:0007669"/>
    <property type="project" value="UniProtKB-KW"/>
</dbReference>
<keyword evidence="2 4" id="KW-0548">Nucleotidyltransferase</keyword>
<keyword evidence="4" id="KW-0411">Iron-sulfur</keyword>
<keyword evidence="4" id="KW-0004">4Fe-4S</keyword>
<dbReference type="Pfam" id="PF22634">
    <property type="entry name" value="POL2_thumb"/>
    <property type="match status" value="1"/>
</dbReference>
<comment type="caution">
    <text evidence="6">The sequence shown here is derived from an EMBL/GenBank/DDBJ whole genome shotgun (WGS) entry which is preliminary data.</text>
</comment>
<dbReference type="InterPro" id="IPR043502">
    <property type="entry name" value="DNA/RNA_pol_sf"/>
</dbReference>
<gene>
    <name evidence="6" type="ORF">niasHT_010387</name>
</gene>
<dbReference type="GO" id="GO:0003677">
    <property type="term" value="F:DNA binding"/>
    <property type="evidence" value="ECO:0007669"/>
    <property type="project" value="UniProtKB-KW"/>
</dbReference>
<keyword evidence="4" id="KW-0862">Zinc</keyword>
<dbReference type="GO" id="GO:0006260">
    <property type="term" value="P:DNA replication"/>
    <property type="evidence" value="ECO:0007669"/>
    <property type="project" value="UniProtKB-KW"/>
</dbReference>
<protein>
    <recommendedName>
        <fullName evidence="4">DNA polymerase epsilon catalytic subunit</fullName>
        <ecNumber evidence="4">2.7.7.7</ecNumber>
    </recommendedName>
</protein>
<evidence type="ECO:0000313" key="7">
    <source>
        <dbReference type="Proteomes" id="UP001620626"/>
    </source>
</evidence>
<reference evidence="6 7" key="1">
    <citation type="submission" date="2024-10" db="EMBL/GenBank/DDBJ databases">
        <authorList>
            <person name="Kim D."/>
        </authorList>
    </citation>
    <scope>NUCLEOTIDE SEQUENCE [LARGE SCALE GENOMIC DNA]</scope>
    <source>
        <strain evidence="6">BH-2024</strain>
    </source>
</reference>
<dbReference type="GO" id="GO:0005634">
    <property type="term" value="C:nucleus"/>
    <property type="evidence" value="ECO:0007669"/>
    <property type="project" value="UniProtKB-SubCell"/>
</dbReference>
<keyword evidence="1 4" id="KW-0808">Transferase</keyword>
<comment type="similarity">
    <text evidence="4">Belongs to the DNA polymerase type-B family.</text>
</comment>
<evidence type="ECO:0000259" key="5">
    <source>
        <dbReference type="SMART" id="SM01159"/>
    </source>
</evidence>
<dbReference type="AlphaFoldDB" id="A0ABD2MBE3"/>
<proteinExistence type="inferred from homology"/>